<keyword evidence="3" id="KW-1185">Reference proteome</keyword>
<organism evidence="2 3">
    <name type="scientific">Sphagnum jensenii</name>
    <dbReference type="NCBI Taxonomy" id="128206"/>
    <lineage>
        <taxon>Eukaryota</taxon>
        <taxon>Viridiplantae</taxon>
        <taxon>Streptophyta</taxon>
        <taxon>Embryophyta</taxon>
        <taxon>Bryophyta</taxon>
        <taxon>Sphagnophytina</taxon>
        <taxon>Sphagnopsida</taxon>
        <taxon>Sphagnales</taxon>
        <taxon>Sphagnaceae</taxon>
        <taxon>Sphagnum</taxon>
    </lineage>
</organism>
<feature type="compositionally biased region" description="Low complexity" evidence="1">
    <location>
        <begin position="1037"/>
        <end position="1056"/>
    </location>
</feature>
<feature type="compositionally biased region" description="Low complexity" evidence="1">
    <location>
        <begin position="18"/>
        <end position="34"/>
    </location>
</feature>
<proteinExistence type="predicted"/>
<feature type="region of interest" description="Disordered" evidence="1">
    <location>
        <begin position="76"/>
        <end position="135"/>
    </location>
</feature>
<sequence length="1121" mass="121787">MARYNGPAAMEIRQHVGTTTLPPCSSSSPSTSVDLTSLNPSFSSNITTEFASSFFDTGSQNSFGHSVGSATLIPLSQSQTMPPKGMQNGVLLPADEWSGTTNNARPGVPGGQQQQQQQQQGFQSSQDQVASSHTTFQSSKQQFVYETGRLPASSQVGQEAIMGRMGSNRYQRLLSGQQTAALQGRAQQLQSFQSEAPRGVTVSQHLAMQKPKEEQQATEGSVVGKLQMSAVKAEKSEYTALEGLKAEYMIQDSLTQAAPMRMLQDTECQEPSFPGAITTTQQSVFDEAATSSQLSVLNSDLKSSNLGPLEGHSRGMGQAAGFQGEDFGNPQSSYLSTFEQGQRVSNHLHTDFQGTQQLQPNPYSGQQGTASQLQNQGMQMPTANSPTNLQSPLMAGQQSGFSGQMGANHLAPFQAHSTSQQSLLQMQSPSQMSSYQVAQAQAQAQILAAQAQAQAQALSQVHAQAQATNQHVALQQAVANQAARIQAQQAQQAGVGSQQLMYHTGQQQSYQPGQAQAFQMANGLQLTGAAQQMLAQMQPRLQNQLLQGLKLGGRQLLHAPGSGTGDMSGGTADDVFRTPMSTMLASKCNHVIMRYIQQQRNHLDNSISFWMNLVHDFFEPGALKRWCLSSYSTSPVGRHAQGLFPMEFWFCNLCGVQPGRGFESSTDVLPRLFKIKYDSGLQDELLFLDLPQEKYVLPSGRMVLEYADAVHESVFRDLRVVRYGKLRVTFSPSFKIQAWEFCTKNHEEVVPCRNLSEQAQQLTRLVMEAEQEDFDKSMDNLTKHCNAFTSTARQLAVKLDAPMVNDLGFSKRYVRCLQISEVVNSMNDLISFERKTGLGPIVSLARFPSARNLQQEGLLLNSPTQPSLTQMINHLTQGSSHPSQVSYVHQPGQLPRIHPHLQGLAATGQQAAPQVQGHHLNQLQPAGVLQVQQEPSMANFAQLSSQLQSQLQGEVEARNYGFVQGGQAFNNQVMQPPASPHLPGSLPSAHASNTSLTQPHLQQLSAQALSQLQGRTSPGLLSGSPSPLSGNQIQMQQNRMQMQSQLQGQAGLSQISPPVHGGGQPSPNFNQLSQQGLQTTMPQSPAQVQLQTRTLNQAGNRSHQSLPGTPQSEMSDLRSNT</sequence>
<evidence type="ECO:0000256" key="1">
    <source>
        <dbReference type="SAM" id="MobiDB-lite"/>
    </source>
</evidence>
<dbReference type="EMBL" id="OZ023711">
    <property type="protein sequence ID" value="CAK9859143.1"/>
    <property type="molecule type" value="Genomic_DNA"/>
</dbReference>
<feature type="region of interest" description="Disordered" evidence="1">
    <location>
        <begin position="14"/>
        <end position="34"/>
    </location>
</feature>
<accession>A0ABP1A9D0</accession>
<evidence type="ECO:0000313" key="2">
    <source>
        <dbReference type="EMBL" id="CAK9859143.1"/>
    </source>
</evidence>
<feature type="compositionally biased region" description="Polar residues" evidence="1">
    <location>
        <begin position="1065"/>
        <end position="1085"/>
    </location>
</feature>
<reference evidence="2" key="1">
    <citation type="submission" date="2024-03" db="EMBL/GenBank/DDBJ databases">
        <authorList>
            <consortium name="ELIXIR-Norway"/>
            <consortium name="Elixir Norway"/>
        </authorList>
    </citation>
    <scope>NUCLEOTIDE SEQUENCE</scope>
</reference>
<gene>
    <name evidence="2" type="ORF">CSSPJE1EN2_LOCUS2138</name>
</gene>
<dbReference type="Proteomes" id="UP001497522">
    <property type="component" value="Chromosome 10"/>
</dbReference>
<evidence type="ECO:0000313" key="3">
    <source>
        <dbReference type="Proteomes" id="UP001497522"/>
    </source>
</evidence>
<dbReference type="InterPro" id="IPR029005">
    <property type="entry name" value="LIM-bd/SEUSS"/>
</dbReference>
<feature type="region of interest" description="Disordered" evidence="1">
    <location>
        <begin position="1037"/>
        <end position="1085"/>
    </location>
</feature>
<dbReference type="PANTHER" id="PTHR10378">
    <property type="entry name" value="LIM DOMAIN-BINDING PROTEIN"/>
    <property type="match status" value="1"/>
</dbReference>
<feature type="region of interest" description="Disordered" evidence="1">
    <location>
        <begin position="971"/>
        <end position="998"/>
    </location>
</feature>
<feature type="region of interest" description="Disordered" evidence="1">
    <location>
        <begin position="1098"/>
        <end position="1121"/>
    </location>
</feature>
<dbReference type="Pfam" id="PF01803">
    <property type="entry name" value="LIM_bind"/>
    <property type="match status" value="1"/>
</dbReference>
<feature type="compositionally biased region" description="Low complexity" evidence="1">
    <location>
        <begin position="111"/>
        <end position="128"/>
    </location>
</feature>
<protein>
    <submittedName>
        <fullName evidence="2">Uncharacterized protein</fullName>
    </submittedName>
</protein>
<name>A0ABP1A9D0_9BRYO</name>